<dbReference type="Pfam" id="PF07506">
    <property type="entry name" value="RepB"/>
    <property type="match status" value="1"/>
</dbReference>
<dbReference type="GO" id="GO:0007059">
    <property type="term" value="P:chromosome segregation"/>
    <property type="evidence" value="ECO:0007669"/>
    <property type="project" value="TreeGrafter"/>
</dbReference>
<dbReference type="InterPro" id="IPR017819">
    <property type="entry name" value="Plasmid_partition_RepB"/>
</dbReference>
<evidence type="ECO:0000256" key="2">
    <source>
        <dbReference type="SAM" id="MobiDB-lite"/>
    </source>
</evidence>
<dbReference type="InterPro" id="IPR003115">
    <property type="entry name" value="ParB_N"/>
</dbReference>
<comment type="similarity">
    <text evidence="1">Belongs to the ParB family.</text>
</comment>
<feature type="compositionally biased region" description="Polar residues" evidence="2">
    <location>
        <begin position="13"/>
        <end position="22"/>
    </location>
</feature>
<dbReference type="CDD" id="cd16405">
    <property type="entry name" value="RepB_like_N"/>
    <property type="match status" value="1"/>
</dbReference>
<dbReference type="EMBL" id="CP159254">
    <property type="protein sequence ID" value="XCG51872.1"/>
    <property type="molecule type" value="Genomic_DNA"/>
</dbReference>
<name>A0AAU8CY04_9HYPH</name>
<dbReference type="PANTHER" id="PTHR33375">
    <property type="entry name" value="CHROMOSOME-PARTITIONING PROTEIN PARB-RELATED"/>
    <property type="match status" value="1"/>
</dbReference>
<dbReference type="SUPFAM" id="SSF109709">
    <property type="entry name" value="KorB DNA-binding domain-like"/>
    <property type="match status" value="1"/>
</dbReference>
<evidence type="ECO:0000313" key="4">
    <source>
        <dbReference type="EMBL" id="XCG51872.1"/>
    </source>
</evidence>
<dbReference type="NCBIfam" id="TIGR03454">
    <property type="entry name" value="partition_RepB"/>
    <property type="match status" value="1"/>
</dbReference>
<dbReference type="GO" id="GO:0005694">
    <property type="term" value="C:chromosome"/>
    <property type="evidence" value="ECO:0007669"/>
    <property type="project" value="TreeGrafter"/>
</dbReference>
<dbReference type="Gene3D" id="1.10.10.2830">
    <property type="match status" value="1"/>
</dbReference>
<gene>
    <name evidence="4" type="primary">repB</name>
    <name evidence="4" type="ORF">ABVK50_28390</name>
</gene>
<dbReference type="SMART" id="SM00470">
    <property type="entry name" value="ParB"/>
    <property type="match status" value="1"/>
</dbReference>
<dbReference type="Pfam" id="PF02195">
    <property type="entry name" value="ParB_N"/>
    <property type="match status" value="1"/>
</dbReference>
<dbReference type="InterPro" id="IPR036086">
    <property type="entry name" value="ParB/Sulfiredoxin_sf"/>
</dbReference>
<protein>
    <submittedName>
        <fullName evidence="4">Plasmid partitioning protein RepB</fullName>
    </submittedName>
</protein>
<dbReference type="InterPro" id="IPR050336">
    <property type="entry name" value="Chromosome_partition/occlusion"/>
</dbReference>
<feature type="region of interest" description="Disordered" evidence="2">
    <location>
        <begin position="1"/>
        <end position="25"/>
    </location>
</feature>
<dbReference type="AlphaFoldDB" id="A0AAU8CY04"/>
<evidence type="ECO:0000259" key="3">
    <source>
        <dbReference type="SMART" id="SM00470"/>
    </source>
</evidence>
<organism evidence="4">
    <name type="scientific">Mesorhizobium sp. WSM2240</name>
    <dbReference type="NCBI Taxonomy" id="3228851"/>
    <lineage>
        <taxon>Bacteria</taxon>
        <taxon>Pseudomonadati</taxon>
        <taxon>Pseudomonadota</taxon>
        <taxon>Alphaproteobacteria</taxon>
        <taxon>Hyphomicrobiales</taxon>
        <taxon>Phyllobacteriaceae</taxon>
        <taxon>Mesorhizobium</taxon>
    </lineage>
</organism>
<dbReference type="GO" id="GO:0003677">
    <property type="term" value="F:DNA binding"/>
    <property type="evidence" value="ECO:0007669"/>
    <property type="project" value="InterPro"/>
</dbReference>
<dbReference type="InterPro" id="IPR004437">
    <property type="entry name" value="ParB/RepB/Spo0J"/>
</dbReference>
<dbReference type="PANTHER" id="PTHR33375:SF1">
    <property type="entry name" value="CHROMOSOME-PARTITIONING PROTEIN PARB-RELATED"/>
    <property type="match status" value="1"/>
</dbReference>
<feature type="domain" description="ParB-like N-terminal" evidence="3">
    <location>
        <begin position="72"/>
        <end position="163"/>
    </location>
</feature>
<proteinExistence type="inferred from homology"/>
<evidence type="ECO:0000256" key="1">
    <source>
        <dbReference type="ARBA" id="ARBA00006295"/>
    </source>
</evidence>
<dbReference type="Gene3D" id="3.90.1530.30">
    <property type="match status" value="1"/>
</dbReference>
<geneLocation type="plasmid" evidence="4">
    <name>pMk2240C</name>
</geneLocation>
<sequence length="338" mass="36784">MARKNLIEVSVDNPATETSSPMTAARPIAGFVPPSIRNPPVGGITKTLGNITEKFERAQDIEKQLAEGQTIIEIDPALVASSFVSDRIGIDAVKLAQLSEQIKDHGQQVPILVRPHPDGPGRYQVAYGHRRLAAAKALGIKVRAVVRALSDDQLVVSQGQENNARTNLSYIERALFAVRLEDRSFSRETIMAALGIDKAALSKMISVVRQVPIELIEAIGAAPEIGRRRWMELADQLPKANVKNLLASLSAPETKALSSDQRFQAVVDALATKPEKTPKDISALKSWAPEDKSVRVSLKANGKTTTIAIGEVNGPLFAAYITERLDDLYADWKSKQEN</sequence>
<dbReference type="InterPro" id="IPR011111">
    <property type="entry name" value="Plasmid_RepB"/>
</dbReference>
<dbReference type="NCBIfam" id="TIGR00180">
    <property type="entry name" value="parB_part"/>
    <property type="match status" value="1"/>
</dbReference>
<dbReference type="RefSeq" id="WP_353646137.1">
    <property type="nucleotide sequence ID" value="NZ_CP159254.1"/>
</dbReference>
<accession>A0AAU8CY04</accession>
<dbReference type="InterPro" id="IPR037972">
    <property type="entry name" value="RepB_N"/>
</dbReference>
<dbReference type="SUPFAM" id="SSF110849">
    <property type="entry name" value="ParB/Sulfiredoxin"/>
    <property type="match status" value="1"/>
</dbReference>
<keyword evidence="4" id="KW-0614">Plasmid</keyword>
<reference evidence="4" key="1">
    <citation type="submission" date="2024-06" db="EMBL/GenBank/DDBJ databases">
        <title>Mesorhizobium karijinii sp. nov., a symbiont of the iconic Swainsona formosa from arid Australia.</title>
        <authorList>
            <person name="Hill Y.J."/>
            <person name="Watkin E.L.J."/>
            <person name="O'Hara G.W."/>
            <person name="Terpolilli J."/>
            <person name="Tye M.L."/>
            <person name="Kohlmeier M.G."/>
        </authorList>
    </citation>
    <scope>NUCLEOTIDE SEQUENCE</scope>
    <source>
        <strain evidence="4">WSM2240</strain>
        <plasmid evidence="4">pMk2240C</plasmid>
    </source>
</reference>